<proteinExistence type="predicted"/>
<organism evidence="1 2">
    <name type="scientific">Rhizobium rosettiformans</name>
    <dbReference type="NCBI Taxonomy" id="1368430"/>
    <lineage>
        <taxon>Bacteria</taxon>
        <taxon>Pseudomonadati</taxon>
        <taxon>Pseudomonadota</taxon>
        <taxon>Alphaproteobacteria</taxon>
        <taxon>Hyphomicrobiales</taxon>
        <taxon>Rhizobiaceae</taxon>
        <taxon>Rhizobium/Agrobacterium group</taxon>
        <taxon>Rhizobium</taxon>
    </lineage>
</organism>
<evidence type="ECO:0000313" key="2">
    <source>
        <dbReference type="Proteomes" id="UP000596351"/>
    </source>
</evidence>
<name>A0ABX7EZD5_9HYPH</name>
<sequence>MTTVTGEGVGWSPADDFIIQVKADHSGALFDVLGRVDGAADWMLVATIKPEKKFERFGLLPVSWTPS</sequence>
<evidence type="ECO:0000313" key="1">
    <source>
        <dbReference type="EMBL" id="QRF53499.1"/>
    </source>
</evidence>
<dbReference type="Proteomes" id="UP000596351">
    <property type="component" value="Chromosome"/>
</dbReference>
<dbReference type="EMBL" id="CP032405">
    <property type="protein sequence ID" value="QRF53499.1"/>
    <property type="molecule type" value="Genomic_DNA"/>
</dbReference>
<protein>
    <submittedName>
        <fullName evidence="1">Uncharacterized protein</fullName>
    </submittedName>
</protein>
<gene>
    <name evidence="1" type="ORF">D4A92_19635</name>
</gene>
<accession>A0ABX7EZD5</accession>
<reference evidence="1 2" key="1">
    <citation type="submission" date="2018-09" db="EMBL/GenBank/DDBJ databases">
        <title>Rhizobium sp. MAE2-X.</title>
        <authorList>
            <person name="Lee Y."/>
            <person name="Jeon C.O."/>
        </authorList>
    </citation>
    <scope>NUCLEOTIDE SEQUENCE [LARGE SCALE GENOMIC DNA]</scope>
    <source>
        <strain evidence="1 2">MAE2-X</strain>
    </source>
</reference>
<keyword evidence="2" id="KW-1185">Reference proteome</keyword>
<dbReference type="RefSeq" id="WP_203016722.1">
    <property type="nucleotide sequence ID" value="NZ_CP032405.1"/>
</dbReference>